<dbReference type="EMBL" id="JACVQF010000193">
    <property type="protein sequence ID" value="MBD0421104.1"/>
    <property type="molecule type" value="Genomic_DNA"/>
</dbReference>
<dbReference type="AlphaFoldDB" id="A0A926QQR0"/>
<evidence type="ECO:0000313" key="3">
    <source>
        <dbReference type="Proteomes" id="UP000621210"/>
    </source>
</evidence>
<reference evidence="2" key="2">
    <citation type="submission" date="2020-09" db="EMBL/GenBank/DDBJ databases">
        <authorList>
            <person name="Luo X."/>
        </authorList>
    </citation>
    <scope>NUCLEOTIDE SEQUENCE</scope>
    <source>
        <strain evidence="2">TRM S81-3</strain>
    </source>
</reference>
<keyword evidence="3" id="KW-1185">Reference proteome</keyword>
<evidence type="ECO:0000313" key="2">
    <source>
        <dbReference type="EMBL" id="MBD0421104.1"/>
    </source>
</evidence>
<dbReference type="Pfam" id="PF04073">
    <property type="entry name" value="tRNA_edit"/>
    <property type="match status" value="1"/>
</dbReference>
<name>A0A926QQR0_9ACTN</name>
<dbReference type="GO" id="GO:0002161">
    <property type="term" value="F:aminoacyl-tRNA deacylase activity"/>
    <property type="evidence" value="ECO:0007669"/>
    <property type="project" value="InterPro"/>
</dbReference>
<proteinExistence type="predicted"/>
<feature type="domain" description="YbaK/aminoacyl-tRNA synthetase-associated" evidence="1">
    <location>
        <begin position="23"/>
        <end position="146"/>
    </location>
</feature>
<sequence>MTVYDWLIEQLVSGRARFRLIDHPPEGQTERASELRRHPLAQAAKCLVVRVATGRRSRRYVLAVVPGDRRVDLDGLCGMYGGSEAAFAARDVAERLAGSVSGSVVPFARHPELDLVVDPELLVHDEIFFNAARLDRSVALDTDDYVALARPRVEPITQHSAAWPESARRKTA</sequence>
<dbReference type="Proteomes" id="UP000621210">
    <property type="component" value="Unassembled WGS sequence"/>
</dbReference>
<dbReference type="InterPro" id="IPR007214">
    <property type="entry name" value="YbaK/aa-tRNA-synth-assoc-dom"/>
</dbReference>
<dbReference type="RefSeq" id="WP_188182095.1">
    <property type="nucleotide sequence ID" value="NZ_JACVQF010000193.1"/>
</dbReference>
<gene>
    <name evidence="2" type="ORF">H0H10_18425</name>
</gene>
<dbReference type="Gene3D" id="3.90.960.10">
    <property type="entry name" value="YbaK/aminoacyl-tRNA synthetase-associated domain"/>
    <property type="match status" value="1"/>
</dbReference>
<evidence type="ECO:0000259" key="1">
    <source>
        <dbReference type="Pfam" id="PF04073"/>
    </source>
</evidence>
<organism evidence="2 3">
    <name type="scientific">Streptomyces griseicoloratus</name>
    <dbReference type="NCBI Taxonomy" id="2752516"/>
    <lineage>
        <taxon>Bacteria</taxon>
        <taxon>Bacillati</taxon>
        <taxon>Actinomycetota</taxon>
        <taxon>Actinomycetes</taxon>
        <taxon>Kitasatosporales</taxon>
        <taxon>Streptomycetaceae</taxon>
        <taxon>Streptomyces</taxon>
    </lineage>
</organism>
<protein>
    <submittedName>
        <fullName evidence="2">YbaK/prolyl-tRNA synthetase associated domain-containing protein</fullName>
    </submittedName>
</protein>
<dbReference type="InterPro" id="IPR036754">
    <property type="entry name" value="YbaK/aa-tRNA-synt-asso_dom_sf"/>
</dbReference>
<comment type="caution">
    <text evidence="2">The sequence shown here is derived from an EMBL/GenBank/DDBJ whole genome shotgun (WGS) entry which is preliminary data.</text>
</comment>
<accession>A0A926QQR0</accession>
<reference evidence="2" key="1">
    <citation type="submission" date="2020-09" db="EMBL/GenBank/DDBJ databases">
        <title>Streptomyces grisecoloratus sp. nov., isolated from cotton soil.</title>
        <authorList>
            <person name="Xing L."/>
        </authorList>
    </citation>
    <scope>NUCLEOTIDE SEQUENCE</scope>
    <source>
        <strain evidence="2">TRM S81-3</strain>
    </source>
</reference>
<dbReference type="SUPFAM" id="SSF55826">
    <property type="entry name" value="YbaK/ProRS associated domain"/>
    <property type="match status" value="1"/>
</dbReference>